<comment type="caution">
    <text evidence="2">The sequence shown here is derived from an EMBL/GenBank/DDBJ whole genome shotgun (WGS) entry which is preliminary data.</text>
</comment>
<accession>A0ABP2UF30</accession>
<dbReference type="RefSeq" id="WP_005048932.1">
    <property type="nucleotide sequence ID" value="NZ_KB849780.1"/>
</dbReference>
<organism evidence="2 3">
    <name type="scientific">Acinetobacter calcoaceticus DSM 30006 = CIP 81.8</name>
    <dbReference type="NCBI Taxonomy" id="981331"/>
    <lineage>
        <taxon>Bacteria</taxon>
        <taxon>Pseudomonadati</taxon>
        <taxon>Pseudomonadota</taxon>
        <taxon>Gammaproteobacteria</taxon>
        <taxon>Moraxellales</taxon>
        <taxon>Moraxellaceae</taxon>
        <taxon>Acinetobacter</taxon>
        <taxon>Acinetobacter calcoaceticus/baumannii complex</taxon>
    </lineage>
</organism>
<gene>
    <name evidence="2" type="ORF">F936_03261</name>
</gene>
<dbReference type="EMBL" id="APQI01000006">
    <property type="protein sequence ID" value="ENV97620.1"/>
    <property type="molecule type" value="Genomic_DNA"/>
</dbReference>
<evidence type="ECO:0000313" key="3">
    <source>
        <dbReference type="Proteomes" id="UP000013024"/>
    </source>
</evidence>
<dbReference type="Pfam" id="PF13472">
    <property type="entry name" value="Lipase_GDSL_2"/>
    <property type="match status" value="1"/>
</dbReference>
<protein>
    <recommendedName>
        <fullName evidence="1">SGNH hydrolase-type esterase domain-containing protein</fullName>
    </recommendedName>
</protein>
<proteinExistence type="predicted"/>
<dbReference type="InterPro" id="IPR036514">
    <property type="entry name" value="SGNH_hydro_sf"/>
</dbReference>
<dbReference type="InterPro" id="IPR013830">
    <property type="entry name" value="SGNH_hydro"/>
</dbReference>
<sequence>MTEIIGQPQWSPVRLLDENELAMGGENGNMNEQAKSLVNRTQFLKANSATKDEVAELAGGNYSFETYDLMDAAKTSLSENSTITILDDPDPSKNGPWGWDGSNFTKSKYDPVKLLQEFFSKNPLVTPVILSSENLNNIKKTGIYIARNGTPSTENSYPPGNEPGVFVPYEIVTGSTGTLIPQFYLTFSGKLFIRGTDGSGITYSLWEQIGTKSLVETWANAVNPFIQPLNTISHNGRYSVYSTDDVLITNHPEAGIQWIIDHFEIGNVKRQIAYDRASNRVETRSHWGTNGWTTWERLILASELNNYKEEVQNIIKLNINPLEAFKTSLINKLNSFDSLIFKLIGDSITWGMGVSNISPTDPRTGYLTDPRNKMDPISPTWANLYLQYLAYAFGDRSITEDAPGRAYTKRNRIISFKQDIDKFVFKTNKGTFVPKSTVLETISTQPSKNGEAINLLGLNFQSLRQNEFSFEITSDNISIIYQKWNIGDINDIVEVYIDETLVGTFNYYSETSSYENTFSTTFEYGKHKVRVKNIATNVNSYAHIQCCQTIQKIWLINEGISGSSTLTWLDRKLFEDTITEYDDFVLMMLGTNDRGTAGGESGFETRLNTCIDKIKILSNSKARICLATSAHASLSNESNPVYAFKMRIVDQVISKVAEQRKLPHISHYKYTSTAMIENQPIFTSPDLLHPNDLGNKLIYENLRNTLFIN</sequence>
<dbReference type="Proteomes" id="UP000013024">
    <property type="component" value="Unassembled WGS sequence"/>
</dbReference>
<dbReference type="SUPFAM" id="SSF52266">
    <property type="entry name" value="SGNH hydrolase"/>
    <property type="match status" value="1"/>
</dbReference>
<dbReference type="Gene3D" id="3.40.50.1110">
    <property type="entry name" value="SGNH hydrolase"/>
    <property type="match status" value="1"/>
</dbReference>
<keyword evidence="3" id="KW-1185">Reference proteome</keyword>
<reference evidence="2 3" key="1">
    <citation type="submission" date="2013-02" db="EMBL/GenBank/DDBJ databases">
        <title>The Genome Sequence of Acinetobacter calcoaceticus CIP 81.8.</title>
        <authorList>
            <consortium name="The Broad Institute Genome Sequencing Platform"/>
            <consortium name="The Broad Institute Genome Sequencing Center for Infectious Disease"/>
            <person name="Cerqueira G."/>
            <person name="Feldgarden M."/>
            <person name="Courvalin P."/>
            <person name="Perichon B."/>
            <person name="Grillot-Courvalin C."/>
            <person name="Clermont D."/>
            <person name="Rocha E."/>
            <person name="Yoon E.-J."/>
            <person name="Nemec A."/>
            <person name="Walker B."/>
            <person name="Young S.K."/>
            <person name="Zeng Q."/>
            <person name="Gargeya S."/>
            <person name="Fitzgerald M."/>
            <person name="Haas B."/>
            <person name="Abouelleil A."/>
            <person name="Alvarado L."/>
            <person name="Arachchi H.M."/>
            <person name="Berlin A.M."/>
            <person name="Chapman S.B."/>
            <person name="Dewar J."/>
            <person name="Goldberg J."/>
            <person name="Griggs A."/>
            <person name="Gujja S."/>
            <person name="Hansen M."/>
            <person name="Howarth C."/>
            <person name="Imamovic A."/>
            <person name="Larimer J."/>
            <person name="McCowan C."/>
            <person name="Murphy C."/>
            <person name="Neiman D."/>
            <person name="Pearson M."/>
            <person name="Priest M."/>
            <person name="Roberts A."/>
            <person name="Saif S."/>
            <person name="Shea T."/>
            <person name="Sisk P."/>
            <person name="Sykes S."/>
            <person name="Wortman J."/>
            <person name="Nusbaum C."/>
            <person name="Birren B."/>
        </authorList>
    </citation>
    <scope>NUCLEOTIDE SEQUENCE [LARGE SCALE GENOMIC DNA]</scope>
    <source>
        <strain evidence="2 3">CIP 81.8</strain>
    </source>
</reference>
<feature type="domain" description="SGNH hydrolase-type esterase" evidence="1">
    <location>
        <begin position="555"/>
        <end position="697"/>
    </location>
</feature>
<dbReference type="CDD" id="cd19958">
    <property type="entry name" value="pyocin_knob"/>
    <property type="match status" value="2"/>
</dbReference>
<dbReference type="GeneID" id="92918383"/>
<dbReference type="CDD" id="cd00229">
    <property type="entry name" value="SGNH_hydrolase"/>
    <property type="match status" value="1"/>
</dbReference>
<name>A0ABP2UF30_ACICA</name>
<evidence type="ECO:0000313" key="2">
    <source>
        <dbReference type="EMBL" id="ENV97620.1"/>
    </source>
</evidence>
<evidence type="ECO:0000259" key="1">
    <source>
        <dbReference type="Pfam" id="PF13472"/>
    </source>
</evidence>